<gene>
    <name evidence="3" type="ORF">FLX08_39430</name>
</gene>
<dbReference type="GO" id="GO:0008168">
    <property type="term" value="F:methyltransferase activity"/>
    <property type="evidence" value="ECO:0007669"/>
    <property type="project" value="UniProtKB-KW"/>
</dbReference>
<evidence type="ECO:0000313" key="4">
    <source>
        <dbReference type="Proteomes" id="UP000316541"/>
    </source>
</evidence>
<dbReference type="PANTHER" id="PTHR43464">
    <property type="entry name" value="METHYLTRANSFERASE"/>
    <property type="match status" value="1"/>
</dbReference>
<dbReference type="PANTHER" id="PTHR43464:SF92">
    <property type="entry name" value="SLR1071 PROTEIN"/>
    <property type="match status" value="1"/>
</dbReference>
<dbReference type="InterPro" id="IPR041698">
    <property type="entry name" value="Methyltransf_25"/>
</dbReference>
<dbReference type="Gene3D" id="3.40.50.150">
    <property type="entry name" value="Vaccinia Virus protein VP39"/>
    <property type="match status" value="1"/>
</dbReference>
<feature type="compositionally biased region" description="Basic and acidic residues" evidence="1">
    <location>
        <begin position="1"/>
        <end position="11"/>
    </location>
</feature>
<protein>
    <submittedName>
        <fullName evidence="3">Class I SAM-dependent methyltransferase</fullName>
    </submittedName>
</protein>
<proteinExistence type="predicted"/>
<dbReference type="GO" id="GO:0032259">
    <property type="term" value="P:methylation"/>
    <property type="evidence" value="ECO:0007669"/>
    <property type="project" value="UniProtKB-KW"/>
</dbReference>
<comment type="caution">
    <text evidence="3">The sequence shown here is derived from an EMBL/GenBank/DDBJ whole genome shotgun (WGS) entry which is preliminary data.</text>
</comment>
<keyword evidence="3" id="KW-0489">Methyltransferase</keyword>
<name>A0A544XRH4_9ACTN</name>
<feature type="region of interest" description="Disordered" evidence="1">
    <location>
        <begin position="1"/>
        <end position="31"/>
    </location>
</feature>
<keyword evidence="3" id="KW-0808">Transferase</keyword>
<reference evidence="3 4" key="1">
    <citation type="submission" date="2019-07" db="EMBL/GenBank/DDBJ databases">
        <title>Microbispora hainanensis DSM 45428.</title>
        <authorList>
            <person name="Thawai C."/>
        </authorList>
    </citation>
    <scope>NUCLEOTIDE SEQUENCE [LARGE SCALE GENOMIC DNA]</scope>
    <source>
        <strain evidence="3 4">DSM 45428</strain>
    </source>
</reference>
<evidence type="ECO:0000313" key="3">
    <source>
        <dbReference type="EMBL" id="TQS07090.1"/>
    </source>
</evidence>
<dbReference type="AlphaFoldDB" id="A0A544XRH4"/>
<sequence length="216" mass="22990">MNRQAWQEHARQRQAVEPAAPTAAPSRMYWTPEPDGGPGAEILGHLVCARVLELGCGAGHHLAHLVGVHGATGVGVDISERQIERARTRYGLLRGITFVAADAVAFLATSCHPYDVCYSVFGAVGLTSPNVLVPLIARVLRPGGVLAFAVPHPRRSDRGSTLLLPSGGRVPIRRWEPSVLGWVALLSAASFRVDDLQHLGESPAGPNTLLVVARKS</sequence>
<dbReference type="InterPro" id="IPR029063">
    <property type="entry name" value="SAM-dependent_MTases_sf"/>
</dbReference>
<dbReference type="CDD" id="cd02440">
    <property type="entry name" value="AdoMet_MTases"/>
    <property type="match status" value="1"/>
</dbReference>
<feature type="domain" description="Methyltransferase" evidence="2">
    <location>
        <begin position="51"/>
        <end position="144"/>
    </location>
</feature>
<organism evidence="3 4">
    <name type="scientific">Microbispora hainanensis</name>
    <dbReference type="NCBI Taxonomy" id="568844"/>
    <lineage>
        <taxon>Bacteria</taxon>
        <taxon>Bacillati</taxon>
        <taxon>Actinomycetota</taxon>
        <taxon>Actinomycetes</taxon>
        <taxon>Streptosporangiales</taxon>
        <taxon>Streptosporangiaceae</taxon>
        <taxon>Microbispora</taxon>
    </lineage>
</organism>
<dbReference type="Proteomes" id="UP000316541">
    <property type="component" value="Unassembled WGS sequence"/>
</dbReference>
<dbReference type="Pfam" id="PF13649">
    <property type="entry name" value="Methyltransf_25"/>
    <property type="match status" value="1"/>
</dbReference>
<evidence type="ECO:0000256" key="1">
    <source>
        <dbReference type="SAM" id="MobiDB-lite"/>
    </source>
</evidence>
<dbReference type="SUPFAM" id="SSF53335">
    <property type="entry name" value="S-adenosyl-L-methionine-dependent methyltransferases"/>
    <property type="match status" value="1"/>
</dbReference>
<accession>A0A544XRH4</accession>
<dbReference type="EMBL" id="VIRM01000104">
    <property type="protein sequence ID" value="TQS07090.1"/>
    <property type="molecule type" value="Genomic_DNA"/>
</dbReference>
<evidence type="ECO:0000259" key="2">
    <source>
        <dbReference type="Pfam" id="PF13649"/>
    </source>
</evidence>
<dbReference type="RefSeq" id="WP_142625362.1">
    <property type="nucleotide sequence ID" value="NZ_VIRM01000104.1"/>
</dbReference>